<protein>
    <recommendedName>
        <fullName evidence="4">Pilus assembly protein</fullName>
    </recommendedName>
</protein>
<keyword evidence="1" id="KW-1133">Transmembrane helix</keyword>
<comment type="caution">
    <text evidence="2">The sequence shown here is derived from an EMBL/GenBank/DDBJ whole genome shotgun (WGS) entry which is preliminary data.</text>
</comment>
<keyword evidence="1" id="KW-0472">Membrane</keyword>
<keyword evidence="3" id="KW-1185">Reference proteome</keyword>
<evidence type="ECO:0000256" key="1">
    <source>
        <dbReference type="SAM" id="Phobius"/>
    </source>
</evidence>
<feature type="transmembrane region" description="Helical" evidence="1">
    <location>
        <begin position="12"/>
        <end position="34"/>
    </location>
</feature>
<dbReference type="EMBL" id="JBHSJH010000002">
    <property type="protein sequence ID" value="MFC4892333.1"/>
    <property type="molecule type" value="Genomic_DNA"/>
</dbReference>
<evidence type="ECO:0008006" key="4">
    <source>
        <dbReference type="Google" id="ProtNLM"/>
    </source>
</evidence>
<dbReference type="RefSeq" id="WP_119329740.1">
    <property type="nucleotide sequence ID" value="NZ_JBHSJH010000002.1"/>
</dbReference>
<keyword evidence="1" id="KW-0812">Transmembrane</keyword>
<dbReference type="Proteomes" id="UP001595926">
    <property type="component" value="Unassembled WGS sequence"/>
</dbReference>
<accession>A0ABV9TCM6</accession>
<organism evidence="2 3">
    <name type="scientific">Pseudofrancisella aestuarii</name>
    <dbReference type="NCBI Taxonomy" id="2670347"/>
    <lineage>
        <taxon>Bacteria</taxon>
        <taxon>Pseudomonadati</taxon>
        <taxon>Pseudomonadota</taxon>
        <taxon>Gammaproteobacteria</taxon>
        <taxon>Thiotrichales</taxon>
        <taxon>Francisellaceae</taxon>
        <taxon>Pseudofrancisella</taxon>
    </lineage>
</organism>
<gene>
    <name evidence="2" type="ORF">ACFPDQ_04650</name>
</gene>
<name>A0ABV9TCM6_9GAMM</name>
<sequence>MLIKYSKIQKGSALTYVLIIAFVLMIVISGASYISRLNTLSGLGLDDLLSSKFSVDSYLENYLGNNSTVQNVDETKGGFRYQITKIASGSTIALGPFISGDVYSDEPAIAKVDKFAYKVFNDDSDAKLIGSREFLYSTSVFKDMTKYSQYDNSLIPVNVPFINTKFLSSDEKDLRLSNNSLIDSEVGFIGAFEIDGTTISFKSRVGGSFDLTLPEGVSNISSLSVGWNLVNGSWTMYMAIVINDGLELYTSSTALSTLVQNSEQAKTDLSNWIIRTDFTNNSIRNLAWSNTPAPILSIFSENSASHWEYYQVNLENNSLAEKIGECPSTVSESYGIQTSSQRTMDSLNSVAIIINNVNALASDNMNGLTINGVSYPVISKYHSSNYNKLPLIMMVDGSSYIYGMVNSTNLDHDGNIDFFTYDVFAANQVFDSIDIATVGSINYNGEITKSVIVRFGYIFLITDKKIYMIGTDSSNNISLAEDPINIGVDDQNIQILFDEDRKQIYAMPNAMECDLGLETECGVEKRIYFSKDFSDILNPVSGLFYIRDSVNV</sequence>
<evidence type="ECO:0000313" key="2">
    <source>
        <dbReference type="EMBL" id="MFC4892333.1"/>
    </source>
</evidence>
<evidence type="ECO:0000313" key="3">
    <source>
        <dbReference type="Proteomes" id="UP001595926"/>
    </source>
</evidence>
<reference evidence="3" key="1">
    <citation type="journal article" date="2019" name="Int. J. Syst. Evol. Microbiol.">
        <title>The Global Catalogue of Microorganisms (GCM) 10K type strain sequencing project: providing services to taxonomists for standard genome sequencing and annotation.</title>
        <authorList>
            <consortium name="The Broad Institute Genomics Platform"/>
            <consortium name="The Broad Institute Genome Sequencing Center for Infectious Disease"/>
            <person name="Wu L."/>
            <person name="Ma J."/>
        </authorList>
    </citation>
    <scope>NUCLEOTIDE SEQUENCE [LARGE SCALE GENOMIC DNA]</scope>
    <source>
        <strain evidence="3">CGMCC 1.13718</strain>
    </source>
</reference>
<proteinExistence type="predicted"/>